<dbReference type="GO" id="GO:0030245">
    <property type="term" value="P:cellulose catabolic process"/>
    <property type="evidence" value="ECO:0007669"/>
    <property type="project" value="UniProtKB-KW"/>
</dbReference>
<dbReference type="AlphaFoldDB" id="A0A2N3N8I1"/>
<protein>
    <recommendedName>
        <fullName evidence="3">cellulose 1,4-beta-cellobiosidase (non-reducing end)</fullName>
        <ecNumber evidence="3">3.2.1.91</ecNumber>
    </recommendedName>
</protein>
<dbReference type="STRING" id="41688.A0A2N3N8I1"/>
<dbReference type="EMBL" id="NLAX01000094">
    <property type="protein sequence ID" value="PKS08735.1"/>
    <property type="molecule type" value="Genomic_DNA"/>
</dbReference>
<evidence type="ECO:0000313" key="10">
    <source>
        <dbReference type="EMBL" id="PKS08735.1"/>
    </source>
</evidence>
<keyword evidence="5" id="KW-0378">Hydrolase</keyword>
<accession>A0A2N3N8I1</accession>
<dbReference type="SUPFAM" id="SSF49899">
    <property type="entry name" value="Concanavalin A-like lectins/glucanases"/>
    <property type="match status" value="1"/>
</dbReference>
<proteinExistence type="inferred from homology"/>
<organism evidence="10 11">
    <name type="scientific">Lomentospora prolificans</name>
    <dbReference type="NCBI Taxonomy" id="41688"/>
    <lineage>
        <taxon>Eukaryota</taxon>
        <taxon>Fungi</taxon>
        <taxon>Dikarya</taxon>
        <taxon>Ascomycota</taxon>
        <taxon>Pezizomycotina</taxon>
        <taxon>Sordariomycetes</taxon>
        <taxon>Hypocreomycetidae</taxon>
        <taxon>Microascales</taxon>
        <taxon>Microascaceae</taxon>
        <taxon>Lomentospora</taxon>
    </lineage>
</organism>
<comment type="catalytic activity">
    <reaction evidence="1">
        <text>Hydrolysis of (1-&gt;4)-beta-D-glucosidic linkages in cellulose and cellotetraose, releasing cellobiose from the non-reducing ends of the chains.</text>
        <dbReference type="EC" id="3.2.1.91"/>
    </reaction>
</comment>
<dbReference type="InterPro" id="IPR001722">
    <property type="entry name" value="Glyco_hydro_7"/>
</dbReference>
<keyword evidence="4" id="KW-0732">Signal</keyword>
<dbReference type="OrthoDB" id="412382at2759"/>
<comment type="caution">
    <text evidence="10">The sequence shown here is derived from an EMBL/GenBank/DDBJ whole genome shotgun (WGS) entry which is preliminary data.</text>
</comment>
<dbReference type="EC" id="3.2.1.91" evidence="3"/>
<evidence type="ECO:0000256" key="9">
    <source>
        <dbReference type="ARBA" id="ARBA00023326"/>
    </source>
</evidence>
<comment type="similarity">
    <text evidence="2">Belongs to the glycosyl hydrolase 7 (cellulase C) family.</text>
</comment>
<evidence type="ECO:0000256" key="3">
    <source>
        <dbReference type="ARBA" id="ARBA00012561"/>
    </source>
</evidence>
<sequence length="98" mass="10780">MEGFPSSSGLDPDYCESLFGNFDENNYFAHLGQFSRLNEVLTQPMVLTMSISDDHWAHNLWLDSIFPPDYPDAPGVVRGECDVESGDPSTLQHSAAAA</sequence>
<reference evidence="10 11" key="1">
    <citation type="journal article" date="2017" name="G3 (Bethesda)">
        <title>First Draft Genome Sequence of the Pathogenic Fungus Lomentospora prolificans (Formerly Scedosporium prolificans).</title>
        <authorList>
            <person name="Luo R."/>
            <person name="Zimin A."/>
            <person name="Workman R."/>
            <person name="Fan Y."/>
            <person name="Pertea G."/>
            <person name="Grossman N."/>
            <person name="Wear M.P."/>
            <person name="Jia B."/>
            <person name="Miller H."/>
            <person name="Casadevall A."/>
            <person name="Timp W."/>
            <person name="Zhang S.X."/>
            <person name="Salzberg S.L."/>
        </authorList>
    </citation>
    <scope>NUCLEOTIDE SEQUENCE [LARGE SCALE GENOMIC DNA]</scope>
    <source>
        <strain evidence="10 11">JHH-5317</strain>
    </source>
</reference>
<keyword evidence="11" id="KW-1185">Reference proteome</keyword>
<keyword evidence="7" id="KW-0119">Carbohydrate metabolism</keyword>
<dbReference type="Gene3D" id="2.70.100.10">
    <property type="entry name" value="Glycoside hydrolase, family 7, domain"/>
    <property type="match status" value="1"/>
</dbReference>
<dbReference type="InterPro" id="IPR037019">
    <property type="entry name" value="Glyco_hydro_7_sf"/>
</dbReference>
<evidence type="ECO:0000256" key="6">
    <source>
        <dbReference type="ARBA" id="ARBA00023001"/>
    </source>
</evidence>
<dbReference type="GO" id="GO:0016162">
    <property type="term" value="F:cellulose 1,4-beta-cellobiosidase activity"/>
    <property type="evidence" value="ECO:0007669"/>
    <property type="project" value="UniProtKB-EC"/>
</dbReference>
<keyword evidence="8" id="KW-0326">Glycosidase</keyword>
<evidence type="ECO:0000256" key="1">
    <source>
        <dbReference type="ARBA" id="ARBA00001641"/>
    </source>
</evidence>
<evidence type="ECO:0000313" key="11">
    <source>
        <dbReference type="Proteomes" id="UP000233524"/>
    </source>
</evidence>
<evidence type="ECO:0000256" key="8">
    <source>
        <dbReference type="ARBA" id="ARBA00023295"/>
    </source>
</evidence>
<dbReference type="InterPro" id="IPR013320">
    <property type="entry name" value="ConA-like_dom_sf"/>
</dbReference>
<dbReference type="InParanoid" id="A0A2N3N8I1"/>
<evidence type="ECO:0000256" key="7">
    <source>
        <dbReference type="ARBA" id="ARBA00023277"/>
    </source>
</evidence>
<evidence type="ECO:0000256" key="5">
    <source>
        <dbReference type="ARBA" id="ARBA00022801"/>
    </source>
</evidence>
<keyword evidence="9" id="KW-0624">Polysaccharide degradation</keyword>
<dbReference type="PANTHER" id="PTHR33753:SF2">
    <property type="entry name" value="GLYCOSIDE HYDROLASE FAMILY 7 PROTEIN"/>
    <property type="match status" value="1"/>
</dbReference>
<dbReference type="VEuPathDB" id="FungiDB:jhhlp_004788"/>
<dbReference type="Pfam" id="PF00840">
    <property type="entry name" value="Glyco_hydro_7"/>
    <property type="match status" value="1"/>
</dbReference>
<name>A0A2N3N8I1_9PEZI</name>
<gene>
    <name evidence="10" type="ORF">jhhlp_004788</name>
</gene>
<evidence type="ECO:0000256" key="4">
    <source>
        <dbReference type="ARBA" id="ARBA00022729"/>
    </source>
</evidence>
<dbReference type="Proteomes" id="UP000233524">
    <property type="component" value="Unassembled WGS sequence"/>
</dbReference>
<keyword evidence="6" id="KW-0136">Cellulose degradation</keyword>
<dbReference type="PANTHER" id="PTHR33753">
    <property type="entry name" value="1,4-BETA-D-GLUCAN CELLOBIOHYDROLASE B"/>
    <property type="match status" value="1"/>
</dbReference>
<evidence type="ECO:0000256" key="2">
    <source>
        <dbReference type="ARBA" id="ARBA00006044"/>
    </source>
</evidence>